<feature type="transmembrane region" description="Helical" evidence="1">
    <location>
        <begin position="181"/>
        <end position="203"/>
    </location>
</feature>
<evidence type="ECO:0000256" key="1">
    <source>
        <dbReference type="SAM" id="Phobius"/>
    </source>
</evidence>
<gene>
    <name evidence="2" type="ORF">CWE14_08040</name>
</gene>
<evidence type="ECO:0000313" key="2">
    <source>
        <dbReference type="EMBL" id="RUO33167.1"/>
    </source>
</evidence>
<keyword evidence="1" id="KW-1133">Transmembrane helix</keyword>
<dbReference type="EMBL" id="PIPO01000003">
    <property type="protein sequence ID" value="RUO33167.1"/>
    <property type="molecule type" value="Genomic_DNA"/>
</dbReference>
<sequence length="234" mass="26357">MVDWLIAGLVFFHVATGSVALVTFWLPLVVKKGQRTHRVTGRVFAISMIAAGLTAMFLASFHLTAPEWVNGTAETRLTLGWMMLYLGFLSTVLVLFGLKTVRNKGRHYLYNTTWIVGLHGALAALAIWIFWLGWSHSELLLIGVSFIAFLMVPGNIRFILRQSQPAPGRLRREWLYQHFTSMIGAGIAAYSAFLSFGAALFMPTQAFNPYLWTIPTILGVSFMLWLAKRQPRYD</sequence>
<evidence type="ECO:0008006" key="4">
    <source>
        <dbReference type="Google" id="ProtNLM"/>
    </source>
</evidence>
<feature type="transmembrane region" description="Helical" evidence="1">
    <location>
        <begin position="108"/>
        <end position="133"/>
    </location>
</feature>
<name>A0A432WHH5_9GAMM</name>
<keyword evidence="3" id="KW-1185">Reference proteome</keyword>
<proteinExistence type="predicted"/>
<feature type="transmembrane region" description="Helical" evidence="1">
    <location>
        <begin position="209"/>
        <end position="227"/>
    </location>
</feature>
<feature type="transmembrane region" description="Helical" evidence="1">
    <location>
        <begin position="77"/>
        <end position="96"/>
    </location>
</feature>
<keyword evidence="1" id="KW-0472">Membrane</keyword>
<feature type="transmembrane region" description="Helical" evidence="1">
    <location>
        <begin position="6"/>
        <end position="30"/>
    </location>
</feature>
<accession>A0A432WHH5</accession>
<dbReference type="AlphaFoldDB" id="A0A432WHH5"/>
<feature type="transmembrane region" description="Helical" evidence="1">
    <location>
        <begin position="42"/>
        <end position="65"/>
    </location>
</feature>
<organism evidence="2 3">
    <name type="scientific">Aliidiomarina soli</name>
    <dbReference type="NCBI Taxonomy" id="1928574"/>
    <lineage>
        <taxon>Bacteria</taxon>
        <taxon>Pseudomonadati</taxon>
        <taxon>Pseudomonadota</taxon>
        <taxon>Gammaproteobacteria</taxon>
        <taxon>Alteromonadales</taxon>
        <taxon>Idiomarinaceae</taxon>
        <taxon>Aliidiomarina</taxon>
    </lineage>
</organism>
<feature type="transmembrane region" description="Helical" evidence="1">
    <location>
        <begin position="139"/>
        <end position="160"/>
    </location>
</feature>
<evidence type="ECO:0000313" key="3">
    <source>
        <dbReference type="Proteomes" id="UP000287823"/>
    </source>
</evidence>
<keyword evidence="1" id="KW-0812">Transmembrane</keyword>
<dbReference type="Proteomes" id="UP000287823">
    <property type="component" value="Unassembled WGS sequence"/>
</dbReference>
<comment type="caution">
    <text evidence="2">The sequence shown here is derived from an EMBL/GenBank/DDBJ whole genome shotgun (WGS) entry which is preliminary data.</text>
</comment>
<reference evidence="2 3" key="1">
    <citation type="journal article" date="2011" name="Front. Microbiol.">
        <title>Genomic signatures of strain selection and enhancement in Bacillus atrophaeus var. globigii, a historical biowarfare simulant.</title>
        <authorList>
            <person name="Gibbons H.S."/>
            <person name="Broomall S.M."/>
            <person name="McNew L.A."/>
            <person name="Daligault H."/>
            <person name="Chapman C."/>
            <person name="Bruce D."/>
            <person name="Karavis M."/>
            <person name="Krepps M."/>
            <person name="McGregor P.A."/>
            <person name="Hong C."/>
            <person name="Park K.H."/>
            <person name="Akmal A."/>
            <person name="Feldman A."/>
            <person name="Lin J.S."/>
            <person name="Chang W.E."/>
            <person name="Higgs B.W."/>
            <person name="Demirev P."/>
            <person name="Lindquist J."/>
            <person name="Liem A."/>
            <person name="Fochler E."/>
            <person name="Read T.D."/>
            <person name="Tapia R."/>
            <person name="Johnson S."/>
            <person name="Bishop-Lilly K.A."/>
            <person name="Detter C."/>
            <person name="Han C."/>
            <person name="Sozhamannan S."/>
            <person name="Rosenzweig C.N."/>
            <person name="Skowronski E.W."/>
        </authorList>
    </citation>
    <scope>NUCLEOTIDE SEQUENCE [LARGE SCALE GENOMIC DNA]</scope>
    <source>
        <strain evidence="2 3">Y4G10-17</strain>
    </source>
</reference>
<protein>
    <recommendedName>
        <fullName evidence="4">DUF2306 domain-containing protein</fullName>
    </recommendedName>
</protein>